<dbReference type="Proteomes" id="UP000320593">
    <property type="component" value="Unassembled WGS sequence"/>
</dbReference>
<accession>A0A562T752</accession>
<name>A0A562T752_9HYPH</name>
<dbReference type="InterPro" id="IPR053745">
    <property type="entry name" value="Viral_Tail_Comp_sf"/>
</dbReference>
<organism evidence="1 2">
    <name type="scientific">Roseibium hamelinense</name>
    <dbReference type="NCBI Taxonomy" id="150831"/>
    <lineage>
        <taxon>Bacteria</taxon>
        <taxon>Pseudomonadati</taxon>
        <taxon>Pseudomonadota</taxon>
        <taxon>Alphaproteobacteria</taxon>
        <taxon>Hyphomicrobiales</taxon>
        <taxon>Stappiaceae</taxon>
        <taxon>Roseibium</taxon>
    </lineage>
</organism>
<comment type="caution">
    <text evidence="1">The sequence shown here is derived from an EMBL/GenBank/DDBJ whole genome shotgun (WGS) entry which is preliminary data.</text>
</comment>
<proteinExistence type="predicted"/>
<dbReference type="AlphaFoldDB" id="A0A562T752"/>
<gene>
    <name evidence="1" type="ORF">JM93_01580</name>
</gene>
<dbReference type="RefSeq" id="WP_170230581.1">
    <property type="nucleotide sequence ID" value="NZ_SMLY01000075.1"/>
</dbReference>
<dbReference type="InterPro" id="IPR021508">
    <property type="entry name" value="Gp17-like"/>
</dbReference>
<protein>
    <submittedName>
        <fullName evidence="1">Uncharacterized protein DUF3168</fullName>
    </submittedName>
</protein>
<evidence type="ECO:0000313" key="1">
    <source>
        <dbReference type="EMBL" id="TWI89377.1"/>
    </source>
</evidence>
<reference evidence="1 2" key="1">
    <citation type="submission" date="2019-07" db="EMBL/GenBank/DDBJ databases">
        <title>Genomic Encyclopedia of Archaeal and Bacterial Type Strains, Phase II (KMG-II): from individual species to whole genera.</title>
        <authorList>
            <person name="Goeker M."/>
        </authorList>
    </citation>
    <scope>NUCLEOTIDE SEQUENCE [LARGE SCALE GENOMIC DNA]</scope>
    <source>
        <strain evidence="1 2">ATCC BAA-252</strain>
    </source>
</reference>
<evidence type="ECO:0000313" key="2">
    <source>
        <dbReference type="Proteomes" id="UP000320593"/>
    </source>
</evidence>
<keyword evidence="2" id="KW-1185">Reference proteome</keyword>
<dbReference type="Pfam" id="PF11367">
    <property type="entry name" value="Tail_completion_gp17"/>
    <property type="match status" value="1"/>
</dbReference>
<sequence>MSLQSAQGALRKGLFACLAGDATLAGILGGGRLFDQAPRGQSFPYLLLQLVDSKPLLALAEEGLEHGLRLSVFSRNPNRDQAAEAAGRAADVLIHGPVPIDGHRLVNLTIGAVVSRAMRDGRGFQAECILRAVTEPLT</sequence>
<dbReference type="EMBL" id="VLLF01000003">
    <property type="protein sequence ID" value="TWI89377.1"/>
    <property type="molecule type" value="Genomic_DNA"/>
</dbReference>
<dbReference type="Gene3D" id="3.30.2000.30">
    <property type="match status" value="1"/>
</dbReference>